<organism evidence="2 3">
    <name type="scientific">Streptomyces phage VWB</name>
    <dbReference type="NCBI Taxonomy" id="10702"/>
    <lineage>
        <taxon>Viruses</taxon>
        <taxon>Duplodnaviria</taxon>
        <taxon>Heunggongvirae</taxon>
        <taxon>Uroviricota</taxon>
        <taxon>Caudoviricetes</taxon>
        <taxon>Veewebvirus</taxon>
        <taxon>Veewebvirus vwb</taxon>
    </lineage>
</organism>
<dbReference type="KEGG" id="vg:2732861"/>
<name>Q6VY68_9CAUD</name>
<keyword evidence="3" id="KW-1185">Reference proteome</keyword>
<sequence length="92" mass="9899">MSRGSREDGRVPEETTAESGDEPMTIADICTEHGVSRQTLHKLRADPASGFPEPVPVAGSTRAKYPRAAVAAYFAAHPLRPGRRTDLQPGDE</sequence>
<dbReference type="EMBL" id="AY320035">
    <property type="protein sequence ID" value="AAR29711.1"/>
    <property type="molecule type" value="Genomic_DNA"/>
</dbReference>
<reference evidence="2 3" key="3">
    <citation type="journal article" date="1998" name="Microbiology">
        <title>Site-specific integration of bacteriophage VWB genome into Streptomyces venezuelae and construction of a VWB-based integrative vector.</title>
        <authorList>
            <person name="Van Mellaert L."/>
            <person name="Mei L."/>
            <person name="Lammertyn E."/>
            <person name="Schacht S."/>
            <person name="Anne J."/>
        </authorList>
    </citation>
    <scope>NUCLEOTIDE SEQUENCE [LARGE SCALE GENOMIC DNA]</scope>
</reference>
<evidence type="ECO:0008006" key="4">
    <source>
        <dbReference type="Google" id="ProtNLM"/>
    </source>
</evidence>
<evidence type="ECO:0000313" key="3">
    <source>
        <dbReference type="Proteomes" id="UP000001708"/>
    </source>
</evidence>
<reference evidence="2 3" key="4">
    <citation type="journal article" date="2005" name="Virology">
        <title>Complete genomic nucleotide sequence and analysis of the temperate bacteriophage VWB.</title>
        <authorList>
            <person name="Van Dessel W."/>
            <person name="Van Mellaert L."/>
            <person name="Liesegang H."/>
            <person name="Raasch C."/>
            <person name="De Keersmaeker S."/>
            <person name="Geukens N."/>
            <person name="Lammertyn E."/>
            <person name="Streit W."/>
            <person name="Anne J."/>
        </authorList>
    </citation>
    <scope>NUCLEOTIDE SEQUENCE [LARGE SCALE GENOMIC DNA]</scope>
</reference>
<dbReference type="GeneID" id="2732861"/>
<feature type="compositionally biased region" description="Basic and acidic residues" evidence="1">
    <location>
        <begin position="1"/>
        <end position="13"/>
    </location>
</feature>
<reference evidence="2 3" key="1">
    <citation type="journal article" date="1990" name="J. Gen. Microbiol.">
        <title>Further biological and molecular characterization of actinophage VWB.</title>
        <authorList>
            <person name="Anne J."/>
            <person name="Van Mellaert L."/>
            <person name="Decock B."/>
            <person name="Van Damme J."/>
            <person name="Van Aerschot A."/>
            <person name="Herdewijn P."/>
            <person name="Eyssen H."/>
        </authorList>
    </citation>
    <scope>NUCLEOTIDE SEQUENCE [LARGE SCALE GENOMIC DNA]</scope>
</reference>
<reference evidence="2 3" key="2">
    <citation type="journal article" date="1995" name="Arch. Virol.">
        <title>Analysis of the open reading frames of the main capsid proteins of actinophage VWB.</title>
        <authorList>
            <person name="Anne J."/>
            <person name="Fiten P."/>
            <person name="Van Mellaert L."/>
            <person name="Joris B."/>
            <person name="Opdenakker G."/>
            <person name="Eyssen H."/>
        </authorList>
    </citation>
    <scope>NUCLEOTIDE SEQUENCE [LARGE SCALE GENOMIC DNA]</scope>
</reference>
<dbReference type="Proteomes" id="UP000001708">
    <property type="component" value="Segment"/>
</dbReference>
<evidence type="ECO:0000313" key="2">
    <source>
        <dbReference type="EMBL" id="AAR29711.1"/>
    </source>
</evidence>
<evidence type="ECO:0000256" key="1">
    <source>
        <dbReference type="SAM" id="MobiDB-lite"/>
    </source>
</evidence>
<accession>Q6VY68</accession>
<proteinExistence type="predicted"/>
<protein>
    <recommendedName>
        <fullName evidence="4">Helix-turn-helix domain-containing protein</fullName>
    </recommendedName>
</protein>
<dbReference type="RefSeq" id="NP_958263.1">
    <property type="nucleotide sequence ID" value="NC_005345.2"/>
</dbReference>
<feature type="region of interest" description="Disordered" evidence="1">
    <location>
        <begin position="1"/>
        <end position="25"/>
    </location>
</feature>